<gene>
    <name evidence="1" type="ORF">S01H4_46228</name>
</gene>
<feature type="non-terminal residue" evidence="1">
    <location>
        <position position="65"/>
    </location>
</feature>
<reference evidence="1" key="1">
    <citation type="journal article" date="2014" name="Front. Microbiol.">
        <title>High frequency of phylogenetically diverse reductive dehalogenase-homologous genes in deep subseafloor sedimentary metagenomes.</title>
        <authorList>
            <person name="Kawai M."/>
            <person name="Futagami T."/>
            <person name="Toyoda A."/>
            <person name="Takaki Y."/>
            <person name="Nishi S."/>
            <person name="Hori S."/>
            <person name="Arai W."/>
            <person name="Tsubouchi T."/>
            <person name="Morono Y."/>
            <person name="Uchiyama I."/>
            <person name="Ito T."/>
            <person name="Fujiyama A."/>
            <person name="Inagaki F."/>
            <person name="Takami H."/>
        </authorList>
    </citation>
    <scope>NUCLEOTIDE SEQUENCE</scope>
    <source>
        <strain evidence="1">Expedition CK06-06</strain>
    </source>
</reference>
<accession>X1B675</accession>
<organism evidence="1">
    <name type="scientific">marine sediment metagenome</name>
    <dbReference type="NCBI Taxonomy" id="412755"/>
    <lineage>
        <taxon>unclassified sequences</taxon>
        <taxon>metagenomes</taxon>
        <taxon>ecological metagenomes</taxon>
    </lineage>
</organism>
<name>X1B675_9ZZZZ</name>
<proteinExistence type="predicted"/>
<sequence>MRVIDLVEGVGLVTLVVRTRCLCLEGVVKLFIVLVRLAIYSRVKVGNAGLVLENPNTITIKIVAI</sequence>
<protein>
    <submittedName>
        <fullName evidence="1">Uncharacterized protein</fullName>
    </submittedName>
</protein>
<dbReference type="AlphaFoldDB" id="X1B675"/>
<dbReference type="EMBL" id="BART01025812">
    <property type="protein sequence ID" value="GAG90570.1"/>
    <property type="molecule type" value="Genomic_DNA"/>
</dbReference>
<comment type="caution">
    <text evidence="1">The sequence shown here is derived from an EMBL/GenBank/DDBJ whole genome shotgun (WGS) entry which is preliminary data.</text>
</comment>
<evidence type="ECO:0000313" key="1">
    <source>
        <dbReference type="EMBL" id="GAG90570.1"/>
    </source>
</evidence>